<dbReference type="Pfam" id="PF05545">
    <property type="entry name" value="FixQ"/>
    <property type="match status" value="1"/>
</dbReference>
<protein>
    <submittedName>
        <fullName evidence="2">Cbb3-type cytochrome oxidase subunit 3</fullName>
    </submittedName>
</protein>
<dbReference type="CDD" id="cd01324">
    <property type="entry name" value="cbb3_Oxidase_CcoQ"/>
    <property type="match status" value="1"/>
</dbReference>
<dbReference type="eggNOG" id="COG4736">
    <property type="taxonomic scope" value="Bacteria"/>
</dbReference>
<reference evidence="2 3" key="1">
    <citation type="submission" date="2014-04" db="EMBL/GenBank/DDBJ databases">
        <title>A comprehensive comparison of genomes of Erythrobacter spp. strains.</title>
        <authorList>
            <person name="Zheng Q."/>
        </authorList>
    </citation>
    <scope>NUCLEOTIDE SEQUENCE [LARGE SCALE GENOMIC DNA]</scope>
    <source>
        <strain evidence="2 3">DSM 6997</strain>
    </source>
</reference>
<keyword evidence="1" id="KW-1133">Transmembrane helix</keyword>
<keyword evidence="3" id="KW-1185">Reference proteome</keyword>
<evidence type="ECO:0000256" key="1">
    <source>
        <dbReference type="SAM" id="Phobius"/>
    </source>
</evidence>
<dbReference type="AlphaFoldDB" id="A0A074MBC6"/>
<organism evidence="2 3">
    <name type="scientific">Erythrobacter longus</name>
    <dbReference type="NCBI Taxonomy" id="1044"/>
    <lineage>
        <taxon>Bacteria</taxon>
        <taxon>Pseudomonadati</taxon>
        <taxon>Pseudomonadota</taxon>
        <taxon>Alphaproteobacteria</taxon>
        <taxon>Sphingomonadales</taxon>
        <taxon>Erythrobacteraceae</taxon>
        <taxon>Erythrobacter/Porphyrobacter group</taxon>
        <taxon>Erythrobacter</taxon>
    </lineage>
</organism>
<dbReference type="OrthoDB" id="9801588at2"/>
<keyword evidence="1" id="KW-0812">Transmembrane</keyword>
<keyword evidence="1" id="KW-0472">Membrane</keyword>
<evidence type="ECO:0000313" key="3">
    <source>
        <dbReference type="Proteomes" id="UP000027647"/>
    </source>
</evidence>
<name>A0A074MBC6_ERYLO</name>
<feature type="transmembrane region" description="Helical" evidence="1">
    <location>
        <begin position="13"/>
        <end position="32"/>
    </location>
</feature>
<proteinExistence type="predicted"/>
<dbReference type="RefSeq" id="WP_034960989.1">
    <property type="nucleotide sequence ID" value="NZ_JMIW01000006.1"/>
</dbReference>
<dbReference type="STRING" id="1044.EH31_13950"/>
<sequence>MSFYETLRHFADSYGLVVIFGLYLLLCGWHFLPRSREGVERAKHSIFQEDDNA</sequence>
<evidence type="ECO:0000313" key="2">
    <source>
        <dbReference type="EMBL" id="KEO89133.1"/>
    </source>
</evidence>
<dbReference type="InterPro" id="IPR008621">
    <property type="entry name" value="Cbb3-typ_cyt_oxidase_comp"/>
</dbReference>
<comment type="caution">
    <text evidence="2">The sequence shown here is derived from an EMBL/GenBank/DDBJ whole genome shotgun (WGS) entry which is preliminary data.</text>
</comment>
<gene>
    <name evidence="2" type="ORF">EH31_13950</name>
</gene>
<accession>A0A074MBC6</accession>
<dbReference type="EMBL" id="JMIW01000006">
    <property type="protein sequence ID" value="KEO89133.1"/>
    <property type="molecule type" value="Genomic_DNA"/>
</dbReference>
<dbReference type="Proteomes" id="UP000027647">
    <property type="component" value="Unassembled WGS sequence"/>
</dbReference>